<proteinExistence type="predicted"/>
<dbReference type="AlphaFoldDB" id="A0AAV6IUY2"/>
<comment type="caution">
    <text evidence="2">The sequence shown here is derived from an EMBL/GenBank/DDBJ whole genome shotgun (WGS) entry which is preliminary data.</text>
</comment>
<organism evidence="2 3">
    <name type="scientific">Rhododendron griersonianum</name>
    <dbReference type="NCBI Taxonomy" id="479676"/>
    <lineage>
        <taxon>Eukaryota</taxon>
        <taxon>Viridiplantae</taxon>
        <taxon>Streptophyta</taxon>
        <taxon>Embryophyta</taxon>
        <taxon>Tracheophyta</taxon>
        <taxon>Spermatophyta</taxon>
        <taxon>Magnoliopsida</taxon>
        <taxon>eudicotyledons</taxon>
        <taxon>Gunneridae</taxon>
        <taxon>Pentapetalae</taxon>
        <taxon>asterids</taxon>
        <taxon>Ericales</taxon>
        <taxon>Ericaceae</taxon>
        <taxon>Ericoideae</taxon>
        <taxon>Rhodoreae</taxon>
        <taxon>Rhododendron</taxon>
    </lineage>
</organism>
<feature type="compositionally biased region" description="Basic and acidic residues" evidence="1">
    <location>
        <begin position="70"/>
        <end position="91"/>
    </location>
</feature>
<dbReference type="InterPro" id="IPR012438">
    <property type="entry name" value="DUF1639"/>
</dbReference>
<accession>A0AAV6IUY2</accession>
<feature type="compositionally biased region" description="Basic and acidic residues" evidence="1">
    <location>
        <begin position="10"/>
        <end position="22"/>
    </location>
</feature>
<feature type="region of interest" description="Disordered" evidence="1">
    <location>
        <begin position="137"/>
        <end position="165"/>
    </location>
</feature>
<feature type="compositionally biased region" description="Low complexity" evidence="1">
    <location>
        <begin position="142"/>
        <end position="151"/>
    </location>
</feature>
<evidence type="ECO:0000313" key="2">
    <source>
        <dbReference type="EMBL" id="KAG5532388.1"/>
    </source>
</evidence>
<name>A0AAV6IUY2_9ERIC</name>
<feature type="region of interest" description="Disordered" evidence="1">
    <location>
        <begin position="1"/>
        <end position="26"/>
    </location>
</feature>
<dbReference type="Proteomes" id="UP000823749">
    <property type="component" value="Chromosome 9"/>
</dbReference>
<feature type="compositionally biased region" description="Basic and acidic residues" evidence="1">
    <location>
        <begin position="212"/>
        <end position="223"/>
    </location>
</feature>
<dbReference type="Pfam" id="PF07797">
    <property type="entry name" value="DUF1639"/>
    <property type="match status" value="1"/>
</dbReference>
<gene>
    <name evidence="2" type="ORF">RHGRI_026878</name>
</gene>
<evidence type="ECO:0000313" key="3">
    <source>
        <dbReference type="Proteomes" id="UP000823749"/>
    </source>
</evidence>
<dbReference type="EMBL" id="JACTNZ010000009">
    <property type="protein sequence ID" value="KAG5532388.1"/>
    <property type="molecule type" value="Genomic_DNA"/>
</dbReference>
<keyword evidence="3" id="KW-1185">Reference proteome</keyword>
<feature type="region of interest" description="Disordered" evidence="1">
    <location>
        <begin position="212"/>
        <end position="238"/>
    </location>
</feature>
<dbReference type="PANTHER" id="PTHR33130:SF43">
    <property type="entry name" value="OS01G0688600 PROTEIN"/>
    <property type="match status" value="1"/>
</dbReference>
<dbReference type="PANTHER" id="PTHR33130">
    <property type="entry name" value="PUTATIVE (DUF1639)-RELATED"/>
    <property type="match status" value="1"/>
</dbReference>
<reference evidence="2" key="1">
    <citation type="submission" date="2020-08" db="EMBL/GenBank/DDBJ databases">
        <title>Plant Genome Project.</title>
        <authorList>
            <person name="Zhang R.-G."/>
        </authorList>
    </citation>
    <scope>NUCLEOTIDE SEQUENCE</scope>
    <source>
        <strain evidence="2">WSP0</strain>
        <tissue evidence="2">Leaf</tissue>
    </source>
</reference>
<evidence type="ECO:0008006" key="4">
    <source>
        <dbReference type="Google" id="ProtNLM"/>
    </source>
</evidence>
<feature type="region of interest" description="Disordered" evidence="1">
    <location>
        <begin position="70"/>
        <end position="102"/>
    </location>
</feature>
<evidence type="ECO:0000256" key="1">
    <source>
        <dbReference type="SAM" id="MobiDB-lite"/>
    </source>
</evidence>
<sequence length="301" mass="32667">MVDVSKRRKRETEMDVGPERSRPLHNFQLPRLKWGNQRVLRCMIVQGPRGGGVSSDRAAGCYSAAGKAERGLIGRRGEKKESLERSPEEKASGGWGKSRAAAASEGDGIEAVREKLMFDLQAAADRMKDAILREGMEEEEPIPAATAPEVAAEGDGDGDGDAKPWNLRTRRAGCKAPNGINGAAGGGVSGGCGGGVNGGVGKGLRVGERREVNFSPLRHESESPRLAGDFDGEKRERSRFSVSLSRREIENDFRALTGNRLPRRPKKRPKIVQKELDILFPGLWLTEVTADMYKVPDAPEP</sequence>
<protein>
    <recommendedName>
        <fullName evidence="4">DUF1639 family protein</fullName>
    </recommendedName>
</protein>